<proteinExistence type="predicted"/>
<dbReference type="STRING" id="1123350.SAMN02744040_02229"/>
<gene>
    <name evidence="1" type="ORF">SAMN02744040_02229</name>
</gene>
<dbReference type="RefSeq" id="WP_072726425.1">
    <property type="nucleotide sequence ID" value="NZ_FQXH01000037.1"/>
</dbReference>
<dbReference type="AlphaFoldDB" id="A0A1M5TM79"/>
<sequence length="85" mass="9611">MEHILNMKNREELSLSGIEHIYSFNNTKIELKTVSGDIVIEGENLDMGKLSIDDGMINVKGSINSIAYSKVSKKDEEGFFKKLFK</sequence>
<keyword evidence="2" id="KW-1185">Reference proteome</keyword>
<evidence type="ECO:0000313" key="2">
    <source>
        <dbReference type="Proteomes" id="UP000242520"/>
    </source>
</evidence>
<dbReference type="NCBIfam" id="TIGR02892">
    <property type="entry name" value="spore_yabP"/>
    <property type="match status" value="1"/>
</dbReference>
<dbReference type="EMBL" id="FQXH01000037">
    <property type="protein sequence ID" value="SHH51779.1"/>
    <property type="molecule type" value="Genomic_DNA"/>
</dbReference>
<dbReference type="Gene3D" id="2.60.40.2000">
    <property type="match status" value="1"/>
</dbReference>
<dbReference type="OrthoDB" id="9795125at2"/>
<dbReference type="PIRSF" id="PIRSF011576">
    <property type="entry name" value="YabP"/>
    <property type="match status" value="1"/>
</dbReference>
<evidence type="ECO:0000313" key="1">
    <source>
        <dbReference type="EMBL" id="SHH51779.1"/>
    </source>
</evidence>
<protein>
    <submittedName>
        <fullName evidence="1">Sporulation protein YabP</fullName>
    </submittedName>
</protein>
<dbReference type="Pfam" id="PF07873">
    <property type="entry name" value="YabP"/>
    <property type="match status" value="1"/>
</dbReference>
<accession>A0A1M5TM79</accession>
<dbReference type="InterPro" id="IPR038705">
    <property type="entry name" value="YabP_sf"/>
</dbReference>
<dbReference type="GO" id="GO:0030435">
    <property type="term" value="P:sporulation resulting in formation of a cellular spore"/>
    <property type="evidence" value="ECO:0007669"/>
    <property type="project" value="InterPro"/>
</dbReference>
<organism evidence="1 2">
    <name type="scientific">Tepidibacter thalassicus DSM 15285</name>
    <dbReference type="NCBI Taxonomy" id="1123350"/>
    <lineage>
        <taxon>Bacteria</taxon>
        <taxon>Bacillati</taxon>
        <taxon>Bacillota</taxon>
        <taxon>Clostridia</taxon>
        <taxon>Peptostreptococcales</taxon>
        <taxon>Peptostreptococcaceae</taxon>
        <taxon>Tepidibacter</taxon>
    </lineage>
</organism>
<dbReference type="InterPro" id="IPR012504">
    <property type="entry name" value="Spore_YabP"/>
</dbReference>
<reference evidence="2" key="1">
    <citation type="submission" date="2016-11" db="EMBL/GenBank/DDBJ databases">
        <authorList>
            <person name="Varghese N."/>
            <person name="Submissions S."/>
        </authorList>
    </citation>
    <scope>NUCLEOTIDE SEQUENCE [LARGE SCALE GENOMIC DNA]</scope>
    <source>
        <strain evidence="2">DSM 15285</strain>
    </source>
</reference>
<name>A0A1M5TM79_9FIRM</name>
<dbReference type="InterPro" id="IPR022476">
    <property type="entry name" value="Spore_YabP/YqfC"/>
</dbReference>
<dbReference type="Proteomes" id="UP000242520">
    <property type="component" value="Unassembled WGS sequence"/>
</dbReference>